<name>A0A350P620_9ALTE</name>
<dbReference type="EMBL" id="DNAN01000484">
    <property type="protein sequence ID" value="HAW76737.1"/>
    <property type="molecule type" value="Genomic_DNA"/>
</dbReference>
<comment type="caution">
    <text evidence="2">The sequence shown here is derived from an EMBL/GenBank/DDBJ whole genome shotgun (WGS) entry which is preliminary data.</text>
</comment>
<reference evidence="2 3" key="1">
    <citation type="journal article" date="2018" name="Nat. Biotechnol.">
        <title>A standardized bacterial taxonomy based on genome phylogeny substantially revises the tree of life.</title>
        <authorList>
            <person name="Parks D.H."/>
            <person name="Chuvochina M."/>
            <person name="Waite D.W."/>
            <person name="Rinke C."/>
            <person name="Skarshewski A."/>
            <person name="Chaumeil P.A."/>
            <person name="Hugenholtz P."/>
        </authorList>
    </citation>
    <scope>NUCLEOTIDE SEQUENCE [LARGE SCALE GENOMIC DNA]</scope>
    <source>
        <strain evidence="2">UBA11978</strain>
    </source>
</reference>
<feature type="non-terminal residue" evidence="2">
    <location>
        <position position="1"/>
    </location>
</feature>
<accession>A0A350P620</accession>
<feature type="compositionally biased region" description="Polar residues" evidence="1">
    <location>
        <begin position="12"/>
        <end position="22"/>
    </location>
</feature>
<gene>
    <name evidence="2" type="ORF">DCW74_13500</name>
</gene>
<feature type="region of interest" description="Disordered" evidence="1">
    <location>
        <begin position="1"/>
        <end position="22"/>
    </location>
</feature>
<evidence type="ECO:0000313" key="2">
    <source>
        <dbReference type="EMBL" id="HAW76737.1"/>
    </source>
</evidence>
<sequence>DNPVQTGVVPPRNTNMPASPEQSYMDPYAYNLAVYGQGRNAAQSQTEMDAVRDLGLAINKALYPQFNNTKNPTPPLQNMIPESYPQSADGLIEQRGVNLPGSMTNADAQSELLQGSTADDPYQIAARTKVAEALLEQAQIEALRRRFNVNQ</sequence>
<dbReference type="Proteomes" id="UP000263517">
    <property type="component" value="Unassembled WGS sequence"/>
</dbReference>
<organism evidence="2 3">
    <name type="scientific">Alteromonas australica</name>
    <dbReference type="NCBI Taxonomy" id="589873"/>
    <lineage>
        <taxon>Bacteria</taxon>
        <taxon>Pseudomonadati</taxon>
        <taxon>Pseudomonadota</taxon>
        <taxon>Gammaproteobacteria</taxon>
        <taxon>Alteromonadales</taxon>
        <taxon>Alteromonadaceae</taxon>
        <taxon>Alteromonas/Salinimonas group</taxon>
        <taxon>Alteromonas</taxon>
    </lineage>
</organism>
<dbReference type="AlphaFoldDB" id="A0A350P620"/>
<protein>
    <submittedName>
        <fullName evidence="2">Uncharacterized protein</fullName>
    </submittedName>
</protein>
<evidence type="ECO:0000313" key="3">
    <source>
        <dbReference type="Proteomes" id="UP000263517"/>
    </source>
</evidence>
<proteinExistence type="predicted"/>
<evidence type="ECO:0000256" key="1">
    <source>
        <dbReference type="SAM" id="MobiDB-lite"/>
    </source>
</evidence>